<feature type="region of interest" description="Disordered" evidence="1">
    <location>
        <begin position="168"/>
        <end position="187"/>
    </location>
</feature>
<organism evidence="2">
    <name type="scientific">Tanacetum cinerariifolium</name>
    <name type="common">Dalmatian daisy</name>
    <name type="synonym">Chrysanthemum cinerariifolium</name>
    <dbReference type="NCBI Taxonomy" id="118510"/>
    <lineage>
        <taxon>Eukaryota</taxon>
        <taxon>Viridiplantae</taxon>
        <taxon>Streptophyta</taxon>
        <taxon>Embryophyta</taxon>
        <taxon>Tracheophyta</taxon>
        <taxon>Spermatophyta</taxon>
        <taxon>Magnoliopsida</taxon>
        <taxon>eudicotyledons</taxon>
        <taxon>Gunneridae</taxon>
        <taxon>Pentapetalae</taxon>
        <taxon>asterids</taxon>
        <taxon>campanulids</taxon>
        <taxon>Asterales</taxon>
        <taxon>Asteraceae</taxon>
        <taxon>Asteroideae</taxon>
        <taxon>Anthemideae</taxon>
        <taxon>Anthemidinae</taxon>
        <taxon>Tanacetum</taxon>
    </lineage>
</organism>
<sequence length="187" mass="20616">MRSYKLYESLQRPGRLIGVDVGSRCRYMFFTVVMDLFLNLEPHMCMAATLLLKEQFGTSFEDTVSVAGVGRVLSTKRKLHEAEITDAFGAYSELCSTSTSKRRSVGLSQSTPVSSFRLEDTADFEVLGEYRDHRAIGLAATIPVPVDGISSENPQARCNNDTYQIGSSVSSHLKRAHGNSARKPLTT</sequence>
<reference evidence="2" key="1">
    <citation type="journal article" date="2019" name="Sci. Rep.">
        <title>Draft genome of Tanacetum cinerariifolium, the natural source of mosquito coil.</title>
        <authorList>
            <person name="Yamashiro T."/>
            <person name="Shiraishi A."/>
            <person name="Satake H."/>
            <person name="Nakayama K."/>
        </authorList>
    </citation>
    <scope>NUCLEOTIDE SEQUENCE</scope>
</reference>
<name>A0A6L2J4I3_TANCI</name>
<gene>
    <name evidence="2" type="ORF">Tci_002843</name>
</gene>
<accession>A0A6L2J4I3</accession>
<protein>
    <submittedName>
        <fullName evidence="2">Uncharacterized protein</fullName>
    </submittedName>
</protein>
<dbReference type="EMBL" id="BKCJ010000196">
    <property type="protein sequence ID" value="GEU30865.1"/>
    <property type="molecule type" value="Genomic_DNA"/>
</dbReference>
<proteinExistence type="predicted"/>
<evidence type="ECO:0000256" key="1">
    <source>
        <dbReference type="SAM" id="MobiDB-lite"/>
    </source>
</evidence>
<dbReference type="AlphaFoldDB" id="A0A6L2J4I3"/>
<evidence type="ECO:0000313" key="2">
    <source>
        <dbReference type="EMBL" id="GEU30865.1"/>
    </source>
</evidence>
<comment type="caution">
    <text evidence="2">The sequence shown here is derived from an EMBL/GenBank/DDBJ whole genome shotgun (WGS) entry which is preliminary data.</text>
</comment>